<keyword evidence="6" id="KW-1185">Reference proteome</keyword>
<feature type="domain" description="CBM-cenC" evidence="3">
    <location>
        <begin position="39"/>
        <end position="163"/>
    </location>
</feature>
<dbReference type="Gene3D" id="1.50.10.100">
    <property type="entry name" value="Chondroitin AC/alginate lyase"/>
    <property type="match status" value="1"/>
</dbReference>
<dbReference type="InterPro" id="IPR013783">
    <property type="entry name" value="Ig-like_fold"/>
</dbReference>
<evidence type="ECO:0000313" key="6">
    <source>
        <dbReference type="Proteomes" id="UP000616779"/>
    </source>
</evidence>
<feature type="domain" description="Heparinase II/III-like C-terminal" evidence="4">
    <location>
        <begin position="1171"/>
        <end position="1238"/>
    </location>
</feature>
<dbReference type="NCBIfam" id="NF047446">
    <property type="entry name" value="barrel_OmpL47"/>
    <property type="match status" value="1"/>
</dbReference>
<sequence>MSRIRGSQFISVFLSFLMAFSVFTVFPGKAKADTLPILPNSGFEQVSGGKPLNWSVMSGTVTSSTYTVHSAVYSVQLTDNSSTASVGLRSQKISVTPGKDYEASVYSYNAQGSSSLYLEFWDASNTLILFPTATNNTLNQWKQLGITQTAPTGAVFASLRVYSGLGNIGTSYFDDADFRELVKDPSTPLRNGGMESTIDGMPRYWDSIFGGNIASSMERKRSGDRSVKIVDTSATAGIGVRSQKMPVSVGVKYEAEVFAYDESGASTIFLEFWDAANTNLTNVIAASTTQNEWKPIRAVGAAPAGAAYATIRLYLGASNIGTTYFDDAKFGEATPDPSPNLNNGRFELLDNGKPSDWRGVDGFAEVSGERAYDGVRSIKITNAVDQSAGLRSHLIPVSPGVEYTANVFAFTSSGTAELKVELWDVDKVFLSSVSQTGSSSNGWMPITLKSIFPDQTAYISLRLGTSSPAGGTVYFDKATFIRSGELMNSKTRTTLYNQEKVTAARQNIQQLQWAKSLKDAAVSNADKFLANGLDFLWNAVPSQKLPRSYAVNQSLGSPITGKEIDKYGNYPYRMDPLNDPWEIVDPSSGYKFPTNDFGAYYRSGLDEHGIFLPELADRSLLVNTLYPEKGPTWGVDDGYGWVDEQGKRYTFIAYYVHWSWYGGDSLIQRSLNAFRDAYLYTGDIKYGRAGSILLDRVADVYPEMDISKFDRAVFLNSSGKSVGNGKVLGGIWETELVKSFISAYDALFPALDDPETIQFLSAKSTQFRFVNTKNSGANIRRNIEDGMIKQVFPAIKKTQILGNDGMHQSALAMAAVVYDTMPETKEWLDFIFQTGGVLANPTRLTGGNILNSLVSDVDRDGNGNESAPGYNALWLVNHRLTADILEGYDLYPQADLYNNVKFRKMFSAMSTLILSEKFTANIGDTGRTGNPFIIERMTDSVKAFEKFGDPIYAQLAYFLNNNTTDGIHKDVFSSSPSVIANQIQEVINVKGPLNLESVNASGYGFAALRDGDNPKVDYGTRIGFGGMNVSAQSVPTKFVEATSSIQLAAAQSGETATFEFIVPATDDYELDLLPVKAQFNGIYRISIDGQSVKELDFYGTDTNEYEIINQMSLTQGLHTISFEGTGKYPSSNGFNLDVRVLNLLNAQARAQRDAQLNAKNTLRDEWMFYGRNVSHGHADTLNVGFHAFGLDLSPDLGYPEFADSVDMHRAQWVVNTISHNTVVVDKRKQNTNLWAADAKHFDDTDLVKLIDVEAPKVYPQTTLYKRTTAMIKADDKNSYTVDLFRVKGGNDHYFSFHGAEGTVATEGLNLVPQATGTYAGADVPYGQRVDDIAGVGYMGSGFHYLKNVERDGSPADKFSIDWHVKDTWNMYGQGSGAATDVHLRLTMLGSVNDVALADGVPPQNKIGNPKDLRYLVAHRSGTNMDSLFTSIIEPYKGERFISSITPLIVKLNGQTVDDSGVRAVSVKLKNGRTDYLVSSLDSSKAYTVELPDTAYSLEFKGFFGVYSVQEDGSASTYLHDGSYIGKNNEVGQDRVGAVTGTVVDFTKDLSQHNEIIIDTSGLFSTPADLIGKSITIQNDGVRYASYHIKDVSVMEGTRLKLDIGDITLVRSYKDSNDFSKGFIYDIAGGASFRIPLTYNTNQVAQPPAEAILSADITAPTNTDVTVTISYPTDAAVKEYKVGTNGTWTAYTMPVVVSENGMIFARGTDAAGHASNVTSYTVNNIDKIAPSTSASVNPAQPDGPNGAYAGPVTFSLSAVDDQSGVKNTAYSLDNGSTFQPYTSPLTLDKKGQYTLIYKSTDQAGNVESAHNLSFSIATTAVKIELKDSNGNPLSGGVVKYYDGGWKDFGVTDASGRVSKSIADKSYTFGITYEGTYKEKLQNTGTDAVVEFQTVKAKVQLKDSLGNLMDSGSVKYYAGGWLTFGQTTGGEISKELLPGSYTFGMTNEGAYREKVQNIGTDPVVIFQTVKVKVQLKDSLGNLMDSGSVKYYAGGWLTFGQTIGGEISKELLPGSYTFGMTNAGAYKEKVQNIGTDPVVIFQTVKVKVQLKDSQGNLMDSGSVKYYAGGWLTFGQTIGGEVSKELLPGSYTFGMTYGGTYREIVNNITTNPTVVFQM</sequence>
<dbReference type="Gene3D" id="2.60.120.260">
    <property type="entry name" value="Galactose-binding domain-like"/>
    <property type="match status" value="4"/>
</dbReference>
<dbReference type="Gene3D" id="2.70.98.70">
    <property type="match status" value="1"/>
</dbReference>
<protein>
    <submittedName>
        <fullName evidence="5">Uncharacterized protein</fullName>
    </submittedName>
</protein>
<dbReference type="InterPro" id="IPR008929">
    <property type="entry name" value="Chondroitin_lyas"/>
</dbReference>
<name>A0ABX1XZ26_9BACL</name>
<comment type="caution">
    <text evidence="5">The sequence shown here is derived from an EMBL/GenBank/DDBJ whole genome shotgun (WGS) entry which is preliminary data.</text>
</comment>
<keyword evidence="2" id="KW-0378">Hydrolase</keyword>
<comment type="subcellular location">
    <subcellularLocation>
        <location evidence="1">Cell envelope</location>
    </subcellularLocation>
</comment>
<organism evidence="5 6">
    <name type="scientific">Paenibacillus phytorum</name>
    <dbReference type="NCBI Taxonomy" id="2654977"/>
    <lineage>
        <taxon>Bacteria</taxon>
        <taxon>Bacillati</taxon>
        <taxon>Bacillota</taxon>
        <taxon>Bacilli</taxon>
        <taxon>Bacillales</taxon>
        <taxon>Paenibacillaceae</taxon>
        <taxon>Paenibacillus</taxon>
    </lineage>
</organism>
<dbReference type="Pfam" id="PF07940">
    <property type="entry name" value="Hepar_II_III_C"/>
    <property type="match status" value="1"/>
</dbReference>
<reference evidence="5 6" key="1">
    <citation type="submission" date="2019-10" db="EMBL/GenBank/DDBJ databases">
        <title>Description of Paenibacillus terrestris sp. nov.</title>
        <authorList>
            <person name="Carlier A."/>
            <person name="Qi S."/>
        </authorList>
    </citation>
    <scope>NUCLEOTIDE SEQUENCE [LARGE SCALE GENOMIC DNA]</scope>
    <source>
        <strain evidence="5 6">LMG 31458</strain>
    </source>
</reference>
<dbReference type="InterPro" id="IPR012480">
    <property type="entry name" value="Hepar_II_III_C"/>
</dbReference>
<evidence type="ECO:0000256" key="2">
    <source>
        <dbReference type="ARBA" id="ARBA00022801"/>
    </source>
</evidence>
<evidence type="ECO:0000313" key="5">
    <source>
        <dbReference type="EMBL" id="NOU73842.1"/>
    </source>
</evidence>
<dbReference type="EMBL" id="WHOA01000141">
    <property type="protein sequence ID" value="NOU73842.1"/>
    <property type="molecule type" value="Genomic_DNA"/>
</dbReference>
<gene>
    <name evidence="5" type="ORF">GC098_20960</name>
</gene>
<evidence type="ECO:0000259" key="3">
    <source>
        <dbReference type="Pfam" id="PF02018"/>
    </source>
</evidence>
<dbReference type="Proteomes" id="UP000616779">
    <property type="component" value="Unassembled WGS sequence"/>
</dbReference>
<dbReference type="RefSeq" id="WP_171645253.1">
    <property type="nucleotide sequence ID" value="NZ_WHOA01000141.1"/>
</dbReference>
<evidence type="ECO:0000256" key="1">
    <source>
        <dbReference type="ARBA" id="ARBA00004196"/>
    </source>
</evidence>
<dbReference type="Pfam" id="PF02018">
    <property type="entry name" value="CBM_4_9"/>
    <property type="match status" value="1"/>
</dbReference>
<accession>A0ABX1XZ26</accession>
<dbReference type="InterPro" id="IPR003305">
    <property type="entry name" value="CenC_carb-bd"/>
</dbReference>
<proteinExistence type="predicted"/>
<dbReference type="SUPFAM" id="SSF48230">
    <property type="entry name" value="Chondroitin AC/alginate lyase"/>
    <property type="match status" value="1"/>
</dbReference>
<dbReference type="Gene3D" id="2.60.40.10">
    <property type="entry name" value="Immunoglobulins"/>
    <property type="match status" value="4"/>
</dbReference>
<dbReference type="InterPro" id="IPR058094">
    <property type="entry name" value="Ig-like_OmpL47-like"/>
</dbReference>
<evidence type="ECO:0000259" key="4">
    <source>
        <dbReference type="Pfam" id="PF07940"/>
    </source>
</evidence>